<dbReference type="OrthoDB" id="9806008at2"/>
<keyword evidence="4" id="KW-1133">Transmembrane helix</keyword>
<dbReference type="GO" id="GO:0003841">
    <property type="term" value="F:1-acylglycerol-3-phosphate O-acyltransferase activity"/>
    <property type="evidence" value="ECO:0007669"/>
    <property type="project" value="TreeGrafter"/>
</dbReference>
<dbReference type="PANTHER" id="PTHR10434">
    <property type="entry name" value="1-ACYL-SN-GLYCEROL-3-PHOSPHATE ACYLTRANSFERASE"/>
    <property type="match status" value="1"/>
</dbReference>
<evidence type="ECO:0000256" key="3">
    <source>
        <dbReference type="SAM" id="MobiDB-lite"/>
    </source>
</evidence>
<dbReference type="CDD" id="cd07989">
    <property type="entry name" value="LPLAT_AGPAT-like"/>
    <property type="match status" value="1"/>
</dbReference>
<organism evidence="6 7">
    <name type="scientific">Cryobacterium cheniae</name>
    <dbReference type="NCBI Taxonomy" id="1259262"/>
    <lineage>
        <taxon>Bacteria</taxon>
        <taxon>Bacillati</taxon>
        <taxon>Actinomycetota</taxon>
        <taxon>Actinomycetes</taxon>
        <taxon>Micrococcales</taxon>
        <taxon>Microbacteriaceae</taxon>
        <taxon>Cryobacterium</taxon>
    </lineage>
</organism>
<evidence type="ECO:0000256" key="4">
    <source>
        <dbReference type="SAM" id="Phobius"/>
    </source>
</evidence>
<comment type="caution">
    <text evidence="6">The sequence shown here is derived from an EMBL/GenBank/DDBJ whole genome shotgun (WGS) entry which is preliminary data.</text>
</comment>
<accession>A0A4R8XRJ9</accession>
<evidence type="ECO:0000313" key="6">
    <source>
        <dbReference type="EMBL" id="TFC81695.1"/>
    </source>
</evidence>
<keyword evidence="4" id="KW-0812">Transmembrane</keyword>
<proteinExistence type="predicted"/>
<protein>
    <submittedName>
        <fullName evidence="6">1-acyl-sn-glycerol-3-phosphate acyltransferase</fullName>
    </submittedName>
</protein>
<keyword evidence="4" id="KW-0472">Membrane</keyword>
<dbReference type="PANTHER" id="PTHR10434:SF55">
    <property type="entry name" value="POSSIBLE ACYLTRANSFERASE"/>
    <property type="match status" value="1"/>
</dbReference>
<dbReference type="GO" id="GO:0006654">
    <property type="term" value="P:phosphatidic acid biosynthetic process"/>
    <property type="evidence" value="ECO:0007669"/>
    <property type="project" value="TreeGrafter"/>
</dbReference>
<name>A0A4R8XRJ9_9MICO</name>
<dbReference type="SMART" id="SM00563">
    <property type="entry name" value="PlsC"/>
    <property type="match status" value="1"/>
</dbReference>
<dbReference type="AlphaFoldDB" id="A0A4R8XRJ9"/>
<dbReference type="GO" id="GO:0005886">
    <property type="term" value="C:plasma membrane"/>
    <property type="evidence" value="ECO:0007669"/>
    <property type="project" value="TreeGrafter"/>
</dbReference>
<sequence length="251" mass="27964">MNPGRGRSEKNSPSVFWVLALLILPVINLAVRFKVTDAEKFPRAGAFVMAPNHFSEIDPVLMGVLSWKLGRAPRFMAKASVFTIPVIGWLLRKSGQIPVLRGGSVRGSEPVKAAERLVERGQMVVVYPEGSLTRDPGLWPMRGKTGAVRIALERGIPIVPVAHWGAQEIMPRYSKRLSLFPRKTVLVKIGEPLDLDRFRGRSLDAATLNEATTLVMAAITRLLEDLRDETAPRERWNPAEHDQKETGRFEA</sequence>
<evidence type="ECO:0000259" key="5">
    <source>
        <dbReference type="SMART" id="SM00563"/>
    </source>
</evidence>
<evidence type="ECO:0000256" key="1">
    <source>
        <dbReference type="ARBA" id="ARBA00022679"/>
    </source>
</evidence>
<dbReference type="InterPro" id="IPR002123">
    <property type="entry name" value="Plipid/glycerol_acylTrfase"/>
</dbReference>
<dbReference type="EMBL" id="SOGN01000033">
    <property type="protein sequence ID" value="TFC81695.1"/>
    <property type="molecule type" value="Genomic_DNA"/>
</dbReference>
<feature type="transmembrane region" description="Helical" evidence="4">
    <location>
        <begin position="15"/>
        <end position="33"/>
    </location>
</feature>
<feature type="domain" description="Phospholipid/glycerol acyltransferase" evidence="5">
    <location>
        <begin position="47"/>
        <end position="166"/>
    </location>
</feature>
<keyword evidence="7" id="KW-1185">Reference proteome</keyword>
<evidence type="ECO:0000256" key="2">
    <source>
        <dbReference type="ARBA" id="ARBA00023315"/>
    </source>
</evidence>
<reference evidence="6 7" key="1">
    <citation type="submission" date="2019-03" db="EMBL/GenBank/DDBJ databases">
        <title>Genomics of glacier-inhabiting Cryobacterium strains.</title>
        <authorList>
            <person name="Liu Q."/>
            <person name="Xin Y.-H."/>
        </authorList>
    </citation>
    <scope>NUCLEOTIDE SEQUENCE [LARGE SCALE GENOMIC DNA]</scope>
    <source>
        <strain evidence="6 7">TMT2-48-2</strain>
    </source>
</reference>
<dbReference type="Proteomes" id="UP000298433">
    <property type="component" value="Unassembled WGS sequence"/>
</dbReference>
<dbReference type="Pfam" id="PF01553">
    <property type="entry name" value="Acyltransferase"/>
    <property type="match status" value="1"/>
</dbReference>
<gene>
    <name evidence="6" type="ORF">E3T23_05790</name>
</gene>
<evidence type="ECO:0000313" key="7">
    <source>
        <dbReference type="Proteomes" id="UP000298433"/>
    </source>
</evidence>
<keyword evidence="1 6" id="KW-0808">Transferase</keyword>
<dbReference type="SUPFAM" id="SSF69593">
    <property type="entry name" value="Glycerol-3-phosphate (1)-acyltransferase"/>
    <property type="match status" value="1"/>
</dbReference>
<feature type="region of interest" description="Disordered" evidence="3">
    <location>
        <begin position="230"/>
        <end position="251"/>
    </location>
</feature>
<keyword evidence="2 6" id="KW-0012">Acyltransferase</keyword>